<comment type="catalytic activity">
    <reaction evidence="2">
        <text>a 3'-end 2',3'-cyclophospho-ribonucleotide-RNA + H2O = a 3'-end 2'-phospho-ribonucleotide-RNA + H(+)</text>
        <dbReference type="Rhea" id="RHEA:11828"/>
        <dbReference type="Rhea" id="RHEA-COMP:10464"/>
        <dbReference type="Rhea" id="RHEA-COMP:17353"/>
        <dbReference type="ChEBI" id="CHEBI:15377"/>
        <dbReference type="ChEBI" id="CHEBI:15378"/>
        <dbReference type="ChEBI" id="CHEBI:83064"/>
        <dbReference type="ChEBI" id="CHEBI:173113"/>
        <dbReference type="EC" id="3.1.4.58"/>
    </reaction>
</comment>
<protein>
    <recommendedName>
        <fullName evidence="2">RNA 2',3'-cyclic phosphodiesterase</fullName>
        <shortName evidence="2">RNA 2',3'-CPDase</shortName>
        <ecNumber evidence="2">3.1.4.58</ecNumber>
    </recommendedName>
</protein>
<feature type="short sequence motif" description="HXTX 1" evidence="2">
    <location>
        <begin position="40"/>
        <end position="43"/>
    </location>
</feature>
<dbReference type="PANTHER" id="PTHR35561:SF1">
    <property type="entry name" value="RNA 2',3'-CYCLIC PHOSPHODIESTERASE"/>
    <property type="match status" value="1"/>
</dbReference>
<comment type="caution">
    <text evidence="4">The sequence shown here is derived from an EMBL/GenBank/DDBJ whole genome shotgun (WGS) entry which is preliminary data.</text>
</comment>
<dbReference type="InterPro" id="IPR009097">
    <property type="entry name" value="Cyclic_Pdiesterase"/>
</dbReference>
<evidence type="ECO:0000259" key="3">
    <source>
        <dbReference type="Pfam" id="PF02834"/>
    </source>
</evidence>
<sequence>MPRLFLGLELPASVKAQLLRVAGETSGLEGARWQSAGQLHLTLVFLGEVADARLPEVVTSLEGLSLPMFDLDVCSLGCFGSASAPHNLWAGIEPEEPLAALHHELRTRLEGIGFAFESRRFRPHITLARFHRRRGSVEALLGNWRGSEFGAFPAEAVSLFQSKLRPDGSEYSVIERFPLNRPVRGEEG</sequence>
<dbReference type="HAMAP" id="MF_01940">
    <property type="entry name" value="RNA_CPDase"/>
    <property type="match status" value="1"/>
</dbReference>
<name>A0A5B0VBL6_9GAMM</name>
<reference evidence="4 5" key="1">
    <citation type="submission" date="2019-08" db="EMBL/GenBank/DDBJ databases">
        <title>Marinobacter ZYF650 sp. nov., a marine bacterium isolated from seawater of the Mariana trench.</title>
        <authorList>
            <person name="Ahmad W."/>
        </authorList>
    </citation>
    <scope>NUCLEOTIDE SEQUENCE [LARGE SCALE GENOMIC DNA]</scope>
    <source>
        <strain evidence="4 5">ZYF650</strain>
    </source>
</reference>
<proteinExistence type="inferred from homology"/>
<dbReference type="Gene3D" id="3.90.1140.10">
    <property type="entry name" value="Cyclic phosphodiesterase"/>
    <property type="match status" value="1"/>
</dbReference>
<dbReference type="NCBIfam" id="TIGR02258">
    <property type="entry name" value="2_5_ligase"/>
    <property type="match status" value="1"/>
</dbReference>
<evidence type="ECO:0000256" key="1">
    <source>
        <dbReference type="ARBA" id="ARBA00022801"/>
    </source>
</evidence>
<evidence type="ECO:0000313" key="5">
    <source>
        <dbReference type="Proteomes" id="UP000323161"/>
    </source>
</evidence>
<dbReference type="InterPro" id="IPR004175">
    <property type="entry name" value="RNA_CPDase"/>
</dbReference>
<feature type="active site" description="Proton acceptor" evidence="2">
    <location>
        <position position="124"/>
    </location>
</feature>
<dbReference type="GO" id="GO:0004113">
    <property type="term" value="F:2',3'-cyclic-nucleotide 3'-phosphodiesterase activity"/>
    <property type="evidence" value="ECO:0007669"/>
    <property type="project" value="InterPro"/>
</dbReference>
<dbReference type="EC" id="3.1.4.58" evidence="2"/>
<feature type="short sequence motif" description="HXTX 2" evidence="2">
    <location>
        <begin position="124"/>
        <end position="127"/>
    </location>
</feature>
<dbReference type="EMBL" id="VTUU01000008">
    <property type="protein sequence ID" value="KAA1171922.1"/>
    <property type="molecule type" value="Genomic_DNA"/>
</dbReference>
<organism evidence="4 5">
    <name type="scientific">Marinobacter salinexigens</name>
    <dbReference type="NCBI Taxonomy" id="2919747"/>
    <lineage>
        <taxon>Bacteria</taxon>
        <taxon>Pseudomonadati</taxon>
        <taxon>Pseudomonadota</taxon>
        <taxon>Gammaproteobacteria</taxon>
        <taxon>Pseudomonadales</taxon>
        <taxon>Marinobacteraceae</taxon>
        <taxon>Marinobacter</taxon>
    </lineage>
</organism>
<dbReference type="GO" id="GO:0008664">
    <property type="term" value="F:RNA 2',3'-cyclic 3'-phosphodiesterase activity"/>
    <property type="evidence" value="ECO:0007669"/>
    <property type="project" value="UniProtKB-EC"/>
</dbReference>
<dbReference type="InterPro" id="IPR014051">
    <property type="entry name" value="Phosphoesterase_HXTX"/>
</dbReference>
<feature type="domain" description="Phosphoesterase HXTX" evidence="3">
    <location>
        <begin position="8"/>
        <end position="89"/>
    </location>
</feature>
<comment type="function">
    <text evidence="2">Hydrolyzes RNA 2',3'-cyclic phosphodiester to an RNA 2'-phosphomonoester.</text>
</comment>
<evidence type="ECO:0000313" key="4">
    <source>
        <dbReference type="EMBL" id="KAA1171922.1"/>
    </source>
</evidence>
<dbReference type="Proteomes" id="UP000323161">
    <property type="component" value="Unassembled WGS sequence"/>
</dbReference>
<dbReference type="AlphaFoldDB" id="A0A5B0VBL6"/>
<evidence type="ECO:0000256" key="2">
    <source>
        <dbReference type="HAMAP-Rule" id="MF_01940"/>
    </source>
</evidence>
<gene>
    <name evidence="4" type="primary">thpR</name>
    <name evidence="4" type="ORF">FWJ25_14910</name>
</gene>
<dbReference type="Pfam" id="PF02834">
    <property type="entry name" value="LigT_PEase"/>
    <property type="match status" value="2"/>
</dbReference>
<feature type="active site" description="Proton donor" evidence="2">
    <location>
        <position position="40"/>
    </location>
</feature>
<feature type="domain" description="Phosphoesterase HXTX" evidence="3">
    <location>
        <begin position="94"/>
        <end position="166"/>
    </location>
</feature>
<keyword evidence="1 2" id="KW-0378">Hydrolase</keyword>
<keyword evidence="5" id="KW-1185">Reference proteome</keyword>
<dbReference type="SUPFAM" id="SSF55144">
    <property type="entry name" value="LigT-like"/>
    <property type="match status" value="1"/>
</dbReference>
<dbReference type="RefSeq" id="WP_149601061.1">
    <property type="nucleotide sequence ID" value="NZ_VTUU01000008.1"/>
</dbReference>
<dbReference type="PANTHER" id="PTHR35561">
    <property type="entry name" value="RNA 2',3'-CYCLIC PHOSPHODIESTERASE"/>
    <property type="match status" value="1"/>
</dbReference>
<accession>A0A5B0VBL6</accession>
<comment type="similarity">
    <text evidence="2">Belongs to the 2H phosphoesterase superfamily. ThpR family.</text>
</comment>